<feature type="domain" description="N-acetyltransferase" evidence="1">
    <location>
        <begin position="14"/>
        <end position="171"/>
    </location>
</feature>
<reference evidence="2 3" key="1">
    <citation type="submission" date="2019-08" db="EMBL/GenBank/DDBJ databases">
        <title>Ulvibacter marinistellae sp. nov., isolated from a starfish, Patiria pectinifera.</title>
        <authorList>
            <person name="Kawano K."/>
            <person name="Ushijima N."/>
            <person name="Kihara M."/>
            <person name="Itoh H."/>
        </authorList>
    </citation>
    <scope>NUCLEOTIDE SEQUENCE [LARGE SCALE GENOMIC DNA]</scope>
    <source>
        <strain evidence="2 3">KK4</strain>
    </source>
</reference>
<evidence type="ECO:0000259" key="1">
    <source>
        <dbReference type="PROSITE" id="PS51186"/>
    </source>
</evidence>
<dbReference type="InterPro" id="IPR016181">
    <property type="entry name" value="Acyl_CoA_acyltransferase"/>
</dbReference>
<dbReference type="Proteomes" id="UP000326994">
    <property type="component" value="Unassembled WGS sequence"/>
</dbReference>
<dbReference type="PANTHER" id="PTHR43610">
    <property type="entry name" value="BLL6696 PROTEIN"/>
    <property type="match status" value="1"/>
</dbReference>
<proteinExistence type="predicted"/>
<comment type="caution">
    <text evidence="2">The sequence shown here is derived from an EMBL/GenBank/DDBJ whole genome shotgun (WGS) entry which is preliminary data.</text>
</comment>
<dbReference type="AlphaFoldDB" id="A0A5J4FYM4"/>
<gene>
    <name evidence="2" type="ORF">ULMS_28780</name>
</gene>
<dbReference type="PANTHER" id="PTHR43610:SF1">
    <property type="entry name" value="N-ACETYLTRANSFERASE DOMAIN-CONTAINING PROTEIN"/>
    <property type="match status" value="1"/>
</dbReference>
<dbReference type="InterPro" id="IPR000182">
    <property type="entry name" value="GNAT_dom"/>
</dbReference>
<accession>A0A5J4FYM4</accession>
<evidence type="ECO:0000313" key="3">
    <source>
        <dbReference type="Proteomes" id="UP000326994"/>
    </source>
</evidence>
<sequence>MITSETVQLENARVLLRPLVAKDASALLGFVKEESEIWTYSLRQLQTTSDLNDYISEALRLKKLGSTYAFTVFDKLKKQYAGCTRFYNIDDVHKTLMLGYTWYGKEFQGTGLNKNVKLLLLEYAFEILQMERVEFRADVNNLRSIRAMKSIGCKEEGVLRQNFAIANKRRDSIILSIIKTEWAECKQLLLKSIYNGTNN</sequence>
<dbReference type="RefSeq" id="WP_151895288.1">
    <property type="nucleotide sequence ID" value="NZ_BKCF01000008.1"/>
</dbReference>
<evidence type="ECO:0000313" key="2">
    <source>
        <dbReference type="EMBL" id="GEQ87370.1"/>
    </source>
</evidence>
<keyword evidence="2" id="KW-0808">Transferase</keyword>
<keyword evidence="3" id="KW-1185">Reference proteome</keyword>
<dbReference type="Pfam" id="PF13302">
    <property type="entry name" value="Acetyltransf_3"/>
    <property type="match status" value="1"/>
</dbReference>
<dbReference type="OrthoDB" id="9795199at2"/>
<dbReference type="PROSITE" id="PS51186">
    <property type="entry name" value="GNAT"/>
    <property type="match status" value="1"/>
</dbReference>
<dbReference type="GO" id="GO:0016747">
    <property type="term" value="F:acyltransferase activity, transferring groups other than amino-acyl groups"/>
    <property type="evidence" value="ECO:0007669"/>
    <property type="project" value="InterPro"/>
</dbReference>
<organism evidence="2 3">
    <name type="scientific">Patiriisocius marinistellae</name>
    <dbReference type="NCBI Taxonomy" id="2494560"/>
    <lineage>
        <taxon>Bacteria</taxon>
        <taxon>Pseudomonadati</taxon>
        <taxon>Bacteroidota</taxon>
        <taxon>Flavobacteriia</taxon>
        <taxon>Flavobacteriales</taxon>
        <taxon>Flavobacteriaceae</taxon>
        <taxon>Patiriisocius</taxon>
    </lineage>
</organism>
<name>A0A5J4FYM4_9FLAO</name>
<protein>
    <submittedName>
        <fullName evidence="2">GCN5 family acetyltransferase</fullName>
    </submittedName>
</protein>
<dbReference type="SUPFAM" id="SSF55729">
    <property type="entry name" value="Acyl-CoA N-acyltransferases (Nat)"/>
    <property type="match status" value="1"/>
</dbReference>
<dbReference type="Gene3D" id="3.40.630.30">
    <property type="match status" value="1"/>
</dbReference>
<dbReference type="EMBL" id="BKCF01000008">
    <property type="protein sequence ID" value="GEQ87370.1"/>
    <property type="molecule type" value="Genomic_DNA"/>
</dbReference>